<dbReference type="PROSITE" id="PS00211">
    <property type="entry name" value="ABC_TRANSPORTER_1"/>
    <property type="match status" value="1"/>
</dbReference>
<evidence type="ECO:0000256" key="4">
    <source>
        <dbReference type="ARBA" id="ARBA00010072"/>
    </source>
</evidence>
<dbReference type="PANTHER" id="PTHR43166">
    <property type="entry name" value="AMINO ACID IMPORT ATP-BINDING PROTEIN"/>
    <property type="match status" value="1"/>
</dbReference>
<keyword evidence="6" id="KW-1003">Cell membrane</keyword>
<evidence type="ECO:0000313" key="15">
    <source>
        <dbReference type="EMBL" id="ABM57079.1"/>
    </source>
</evidence>
<sequence>MHFDADYALGLLWDRDFWSACRVVVELSIATWCMGLVAGFGLALGKQSGSPVLRRLAGLYIWFFRSLPLLVLLVFTYNLPQVFPASGVLLSDPFYAGLTALVVSETAFIAEIHRGGILGVPPGQIEAGRALGIGRAGIQRMIVIPQALRIALPALSNEFITIAKMTSLVSVISLAEILLVGQRLYTQNFLVFETMLAVAFYYVLIVTVFDKLLGALEAHMNILRRKPRPLALDRRTLAALRAKDSRPRASPGVRGAEYALQVQGARKRLGGHEVLEGIDLAVRPGEVISIIGPSGSGKTTLIRTLNGLASLDGGRVLLHGQPFLDATRSSSPGARVLGVGMLFQGLNLFPHKTVLHNVLLAPSYHRRGKFADLRCQALALLDKVGMLDHAHKYPHQLSGGQQQRVAIARALAMRPSIMLLDEPTSALDPPLVAEVLKVVETLAREGMTMLIVTHEMGFAFSVSDRVLFMDSGRVLLDAPPARLLASEDPRIKGFLRHMQMAGQPVGQAHARA</sequence>
<dbReference type="GO" id="GO:0022857">
    <property type="term" value="F:transmembrane transporter activity"/>
    <property type="evidence" value="ECO:0007669"/>
    <property type="project" value="InterPro"/>
</dbReference>
<dbReference type="EMBL" id="CP000542">
    <property type="protein sequence ID" value="ABM57079.1"/>
    <property type="molecule type" value="Genomic_DNA"/>
</dbReference>
<dbReference type="RefSeq" id="WP_011809089.1">
    <property type="nucleotide sequence ID" value="NC_008786.1"/>
</dbReference>
<accession>A1WHH2</accession>
<keyword evidence="8" id="KW-0547">Nucleotide-binding</keyword>
<dbReference type="GO" id="GO:0016887">
    <property type="term" value="F:ATP hydrolysis activity"/>
    <property type="evidence" value="ECO:0007669"/>
    <property type="project" value="InterPro"/>
</dbReference>
<evidence type="ECO:0000256" key="7">
    <source>
        <dbReference type="ARBA" id="ARBA00022692"/>
    </source>
</evidence>
<dbReference type="AlphaFoldDB" id="A1WHH2"/>
<dbReference type="InterPro" id="IPR003439">
    <property type="entry name" value="ABC_transporter-like_ATP-bd"/>
</dbReference>
<evidence type="ECO:0000259" key="14">
    <source>
        <dbReference type="PROSITE" id="PS50928"/>
    </source>
</evidence>
<evidence type="ECO:0000256" key="10">
    <source>
        <dbReference type="ARBA" id="ARBA00022989"/>
    </source>
</evidence>
<feature type="domain" description="ABC transmembrane type-1" evidence="14">
    <location>
        <begin position="21"/>
        <end position="213"/>
    </location>
</feature>
<keyword evidence="5 12" id="KW-0813">Transport</keyword>
<keyword evidence="11 12" id="KW-0472">Membrane</keyword>
<feature type="transmembrane region" description="Helical" evidence="12">
    <location>
        <begin position="56"/>
        <end position="77"/>
    </location>
</feature>
<evidence type="ECO:0000256" key="2">
    <source>
        <dbReference type="ARBA" id="ARBA00004429"/>
    </source>
</evidence>
<comment type="similarity">
    <text evidence="3">Belongs to the ABC transporter superfamily.</text>
</comment>
<gene>
    <name evidence="15" type="ordered locus">Veis_1311</name>
</gene>
<dbReference type="GO" id="GO:0005524">
    <property type="term" value="F:ATP binding"/>
    <property type="evidence" value="ECO:0007669"/>
    <property type="project" value="UniProtKB-KW"/>
</dbReference>
<dbReference type="OrthoDB" id="9811169at2"/>
<dbReference type="SUPFAM" id="SSF161098">
    <property type="entry name" value="MetI-like"/>
    <property type="match status" value="1"/>
</dbReference>
<dbReference type="PROSITE" id="PS50893">
    <property type="entry name" value="ABC_TRANSPORTER_2"/>
    <property type="match status" value="1"/>
</dbReference>
<evidence type="ECO:0000256" key="9">
    <source>
        <dbReference type="ARBA" id="ARBA00022840"/>
    </source>
</evidence>
<proteinExistence type="inferred from homology"/>
<keyword evidence="16" id="KW-1185">Reference proteome</keyword>
<reference evidence="16" key="1">
    <citation type="submission" date="2006-12" db="EMBL/GenBank/DDBJ databases">
        <title>Complete sequence of chromosome 1 of Verminephrobacter eiseniae EF01-2.</title>
        <authorList>
            <person name="Copeland A."/>
            <person name="Lucas S."/>
            <person name="Lapidus A."/>
            <person name="Barry K."/>
            <person name="Detter J.C."/>
            <person name="Glavina del Rio T."/>
            <person name="Dalin E."/>
            <person name="Tice H."/>
            <person name="Pitluck S."/>
            <person name="Chertkov O."/>
            <person name="Brettin T."/>
            <person name="Bruce D."/>
            <person name="Han C."/>
            <person name="Tapia R."/>
            <person name="Gilna P."/>
            <person name="Schmutz J."/>
            <person name="Larimer F."/>
            <person name="Land M."/>
            <person name="Hauser L."/>
            <person name="Kyrpides N."/>
            <person name="Kim E."/>
            <person name="Stahl D."/>
            <person name="Richardson P."/>
        </authorList>
    </citation>
    <scope>NUCLEOTIDE SEQUENCE [LARGE SCALE GENOMIC DNA]</scope>
    <source>
        <strain evidence="16">EF01-2</strain>
    </source>
</reference>
<evidence type="ECO:0000256" key="6">
    <source>
        <dbReference type="ARBA" id="ARBA00022475"/>
    </source>
</evidence>
<evidence type="ECO:0000256" key="1">
    <source>
        <dbReference type="ARBA" id="ARBA00004202"/>
    </source>
</evidence>
<evidence type="ECO:0000256" key="8">
    <source>
        <dbReference type="ARBA" id="ARBA00022741"/>
    </source>
</evidence>
<dbReference type="CDD" id="cd06261">
    <property type="entry name" value="TM_PBP2"/>
    <property type="match status" value="1"/>
</dbReference>
<keyword evidence="7 12" id="KW-0812">Transmembrane</keyword>
<dbReference type="eggNOG" id="COG0765">
    <property type="taxonomic scope" value="Bacteria"/>
</dbReference>
<comment type="similarity">
    <text evidence="4">Belongs to the binding-protein-dependent transport system permease family. HisMQ subfamily.</text>
</comment>
<dbReference type="InterPro" id="IPR035906">
    <property type="entry name" value="MetI-like_sf"/>
</dbReference>
<feature type="transmembrane region" description="Helical" evidence="12">
    <location>
        <begin position="159"/>
        <end position="180"/>
    </location>
</feature>
<dbReference type="eggNOG" id="COG1126">
    <property type="taxonomic scope" value="Bacteria"/>
</dbReference>
<keyword evidence="10 12" id="KW-1133">Transmembrane helix</keyword>
<dbReference type="InterPro" id="IPR000515">
    <property type="entry name" value="MetI-like"/>
</dbReference>
<feature type="transmembrane region" description="Helical" evidence="12">
    <location>
        <begin position="23"/>
        <end position="44"/>
    </location>
</feature>
<evidence type="ECO:0000256" key="5">
    <source>
        <dbReference type="ARBA" id="ARBA00022448"/>
    </source>
</evidence>
<dbReference type="Pfam" id="PF00528">
    <property type="entry name" value="BPD_transp_1"/>
    <property type="match status" value="1"/>
</dbReference>
<name>A1WHH2_VEREI</name>
<feature type="domain" description="ABC transporter" evidence="13">
    <location>
        <begin position="260"/>
        <end position="496"/>
    </location>
</feature>
<dbReference type="PANTHER" id="PTHR43166:SF9">
    <property type="entry name" value="GLUTAMATE_ASPARTATE IMPORT ATP-BINDING PROTEIN GLTL"/>
    <property type="match status" value="1"/>
</dbReference>
<comment type="subcellular location">
    <subcellularLocation>
        <location evidence="2">Cell inner membrane</location>
        <topology evidence="2">Multi-pass membrane protein</topology>
    </subcellularLocation>
    <subcellularLocation>
        <location evidence="12">Cell membrane</location>
        <topology evidence="12">Multi-pass membrane protein</topology>
    </subcellularLocation>
    <subcellularLocation>
        <location evidence="1">Cell membrane</location>
        <topology evidence="1">Peripheral membrane protein</topology>
    </subcellularLocation>
</comment>
<dbReference type="GO" id="GO:0043190">
    <property type="term" value="C:ATP-binding cassette (ABC) transporter complex"/>
    <property type="evidence" value="ECO:0007669"/>
    <property type="project" value="InterPro"/>
</dbReference>
<dbReference type="InterPro" id="IPR003593">
    <property type="entry name" value="AAA+_ATPase"/>
</dbReference>
<dbReference type="NCBIfam" id="TIGR01726">
    <property type="entry name" value="HEQRo_perm_3TM"/>
    <property type="match status" value="1"/>
</dbReference>
<evidence type="ECO:0000256" key="3">
    <source>
        <dbReference type="ARBA" id="ARBA00005417"/>
    </source>
</evidence>
<dbReference type="SMART" id="SM00382">
    <property type="entry name" value="AAA"/>
    <property type="match status" value="1"/>
</dbReference>
<evidence type="ECO:0000256" key="12">
    <source>
        <dbReference type="RuleBase" id="RU363032"/>
    </source>
</evidence>
<dbReference type="KEGG" id="vei:Veis_1311"/>
<dbReference type="InterPro" id="IPR010065">
    <property type="entry name" value="AA_ABC_transptr_permease_3TM"/>
</dbReference>
<dbReference type="GeneID" id="76459957"/>
<evidence type="ECO:0000313" key="16">
    <source>
        <dbReference type="Proteomes" id="UP000000374"/>
    </source>
</evidence>
<feature type="transmembrane region" description="Helical" evidence="12">
    <location>
        <begin position="189"/>
        <end position="209"/>
    </location>
</feature>
<dbReference type="Gene3D" id="3.40.50.300">
    <property type="entry name" value="P-loop containing nucleotide triphosphate hydrolases"/>
    <property type="match status" value="1"/>
</dbReference>
<dbReference type="Gene3D" id="1.10.3720.10">
    <property type="entry name" value="MetI-like"/>
    <property type="match status" value="1"/>
</dbReference>
<dbReference type="SUPFAM" id="SSF52540">
    <property type="entry name" value="P-loop containing nucleoside triphosphate hydrolases"/>
    <property type="match status" value="1"/>
</dbReference>
<dbReference type="STRING" id="391735.Veis_1311"/>
<keyword evidence="9" id="KW-0067">ATP-binding</keyword>
<dbReference type="InterPro" id="IPR027417">
    <property type="entry name" value="P-loop_NTPase"/>
</dbReference>
<evidence type="ECO:0000259" key="13">
    <source>
        <dbReference type="PROSITE" id="PS50893"/>
    </source>
</evidence>
<organism evidence="15 16">
    <name type="scientific">Verminephrobacter eiseniae (strain EF01-2)</name>
    <dbReference type="NCBI Taxonomy" id="391735"/>
    <lineage>
        <taxon>Bacteria</taxon>
        <taxon>Pseudomonadati</taxon>
        <taxon>Pseudomonadota</taxon>
        <taxon>Betaproteobacteria</taxon>
        <taxon>Burkholderiales</taxon>
        <taxon>Comamonadaceae</taxon>
        <taxon>Verminephrobacter</taxon>
    </lineage>
</organism>
<dbReference type="HOGENOM" id="CLU_023087_2_1_4"/>
<evidence type="ECO:0000256" key="11">
    <source>
        <dbReference type="ARBA" id="ARBA00023136"/>
    </source>
</evidence>
<dbReference type="Pfam" id="PF00005">
    <property type="entry name" value="ABC_tran"/>
    <property type="match status" value="1"/>
</dbReference>
<dbReference type="InterPro" id="IPR050086">
    <property type="entry name" value="MetN_ABC_transporter-like"/>
</dbReference>
<dbReference type="PROSITE" id="PS50928">
    <property type="entry name" value="ABC_TM1"/>
    <property type="match status" value="1"/>
</dbReference>
<protein>
    <submittedName>
        <fullName evidence="15">Polar amino acid ABC transporter, inner membrane subunit</fullName>
    </submittedName>
</protein>
<dbReference type="InterPro" id="IPR017871">
    <property type="entry name" value="ABC_transporter-like_CS"/>
</dbReference>
<dbReference type="Proteomes" id="UP000000374">
    <property type="component" value="Chromosome"/>
</dbReference>